<keyword evidence="1" id="KW-1133">Transmembrane helix</keyword>
<protein>
    <submittedName>
        <fullName evidence="2">Membrane protein</fullName>
    </submittedName>
</protein>
<dbReference type="Proteomes" id="UP001240984">
    <property type="component" value="Unassembled WGS sequence"/>
</dbReference>
<keyword evidence="3" id="KW-1185">Reference proteome</keyword>
<name>A0ABT9MYA1_9ACTN</name>
<reference evidence="2 3" key="1">
    <citation type="submission" date="2023-07" db="EMBL/GenBank/DDBJ databases">
        <title>Sequencing the genomes of 1000 actinobacteria strains.</title>
        <authorList>
            <person name="Klenk H.-P."/>
        </authorList>
    </citation>
    <scope>NUCLEOTIDE SEQUENCE [LARGE SCALE GENOMIC DNA]</scope>
    <source>
        <strain evidence="2 3">DSM 44710</strain>
    </source>
</reference>
<dbReference type="InterPro" id="IPR018750">
    <property type="entry name" value="DUF2306_membrane"/>
</dbReference>
<accession>A0ABT9MYA1</accession>
<keyword evidence="1" id="KW-0812">Transmembrane</keyword>
<evidence type="ECO:0000313" key="3">
    <source>
        <dbReference type="Proteomes" id="UP001240984"/>
    </source>
</evidence>
<feature type="transmembrane region" description="Helical" evidence="1">
    <location>
        <begin position="144"/>
        <end position="167"/>
    </location>
</feature>
<gene>
    <name evidence="2" type="ORF">J2S43_004927</name>
</gene>
<dbReference type="Pfam" id="PF10067">
    <property type="entry name" value="DUF2306"/>
    <property type="match status" value="1"/>
</dbReference>
<keyword evidence="1" id="KW-0472">Membrane</keyword>
<dbReference type="EMBL" id="JAUSRA010000001">
    <property type="protein sequence ID" value="MDP9796415.1"/>
    <property type="molecule type" value="Genomic_DNA"/>
</dbReference>
<feature type="transmembrane region" description="Helical" evidence="1">
    <location>
        <begin position="83"/>
        <end position="100"/>
    </location>
</feature>
<feature type="transmembrane region" description="Helical" evidence="1">
    <location>
        <begin position="179"/>
        <end position="203"/>
    </location>
</feature>
<evidence type="ECO:0000313" key="2">
    <source>
        <dbReference type="EMBL" id="MDP9796415.1"/>
    </source>
</evidence>
<comment type="caution">
    <text evidence="2">The sequence shown here is derived from an EMBL/GenBank/DDBJ whole genome shotgun (WGS) entry which is preliminary data.</text>
</comment>
<evidence type="ECO:0000256" key="1">
    <source>
        <dbReference type="SAM" id="Phobius"/>
    </source>
</evidence>
<feature type="transmembrane region" description="Helical" evidence="1">
    <location>
        <begin position="40"/>
        <end position="62"/>
    </location>
</feature>
<feature type="transmembrane region" description="Helical" evidence="1">
    <location>
        <begin position="106"/>
        <end position="123"/>
    </location>
</feature>
<proteinExistence type="predicted"/>
<dbReference type="RefSeq" id="WP_306832976.1">
    <property type="nucleotide sequence ID" value="NZ_JAUSRA010000001.1"/>
</dbReference>
<organism evidence="2 3">
    <name type="scientific">Catenuloplanes nepalensis</name>
    <dbReference type="NCBI Taxonomy" id="587533"/>
    <lineage>
        <taxon>Bacteria</taxon>
        <taxon>Bacillati</taxon>
        <taxon>Actinomycetota</taxon>
        <taxon>Actinomycetes</taxon>
        <taxon>Micromonosporales</taxon>
        <taxon>Micromonosporaceae</taxon>
        <taxon>Catenuloplanes</taxon>
    </lineage>
</organism>
<sequence>MTLVSLAIAGYFVGQYMTGSLDELAANEVGLATTYAPQPFWVHIVFYIHIVSAGLALVVGPFQFVKAIRRRFPVAHRWIGRTYVASIAFAAPSGLVMAFYSSAAFVGLFGFGTLAVLWGWTTWRGYRAIRARDIASHQAWMIRSFALTFAAPTLRLWFGLLIGVQLLMGRASEISVDEITGLAYAAVPFLCWMPNIVVAELMIRRRNLPGLRFSPSPTSRRAAAVAAAGA</sequence>